<evidence type="ECO:0008006" key="3">
    <source>
        <dbReference type="Google" id="ProtNLM"/>
    </source>
</evidence>
<protein>
    <recommendedName>
        <fullName evidence="3">DUF2281 domain-containing protein</fullName>
    </recommendedName>
</protein>
<gene>
    <name evidence="1" type="ORF">NIES46_40400</name>
</gene>
<dbReference type="EMBL" id="BIMW01000158">
    <property type="protein sequence ID" value="GCE95973.1"/>
    <property type="molecule type" value="Genomic_DNA"/>
</dbReference>
<reference evidence="1 2" key="1">
    <citation type="journal article" date="2019" name="J Genomics">
        <title>The Draft Genome of a Hydrogen-producing Cyanobacterium, Arthrospira platensis NIES-46.</title>
        <authorList>
            <person name="Suzuki S."/>
            <person name="Yamaguchi H."/>
            <person name="Kawachi M."/>
        </authorList>
    </citation>
    <scope>NUCLEOTIDE SEQUENCE [LARGE SCALE GENOMIC DNA]</scope>
    <source>
        <strain evidence="1 2">NIES-46</strain>
    </source>
</reference>
<evidence type="ECO:0000313" key="1">
    <source>
        <dbReference type="EMBL" id="GCE95973.1"/>
    </source>
</evidence>
<keyword evidence="2" id="KW-1185">Reference proteome</keyword>
<dbReference type="Proteomes" id="UP000326169">
    <property type="component" value="Unassembled WGS sequence"/>
</dbReference>
<accession>A0A5M3T8G8</accession>
<name>A0A5M3T8G8_LIMPL</name>
<sequence length="99" mass="11030">MKNVLFCLDGITMTNQEILDDFLSLPAEAQNQVVSLIIFLKQKYISSQPLPKSSSVDLASAPFAKNGKTKLRQDWAGMLKADGYTSVELQHLSVEWRNG</sequence>
<comment type="caution">
    <text evidence="1">The sequence shown here is derived from an EMBL/GenBank/DDBJ whole genome shotgun (WGS) entry which is preliminary data.</text>
</comment>
<proteinExistence type="predicted"/>
<evidence type="ECO:0000313" key="2">
    <source>
        <dbReference type="Proteomes" id="UP000326169"/>
    </source>
</evidence>
<organism evidence="1 2">
    <name type="scientific">Limnospira platensis NIES-46</name>
    <dbReference type="NCBI Taxonomy" id="1236695"/>
    <lineage>
        <taxon>Bacteria</taxon>
        <taxon>Bacillati</taxon>
        <taxon>Cyanobacteriota</taxon>
        <taxon>Cyanophyceae</taxon>
        <taxon>Oscillatoriophycideae</taxon>
        <taxon>Oscillatoriales</taxon>
        <taxon>Sirenicapillariaceae</taxon>
        <taxon>Limnospira</taxon>
    </lineage>
</organism>